<feature type="region of interest" description="Disordered" evidence="1">
    <location>
        <begin position="1"/>
        <end position="284"/>
    </location>
</feature>
<feature type="compositionally biased region" description="Acidic residues" evidence="1">
    <location>
        <begin position="611"/>
        <end position="631"/>
    </location>
</feature>
<proteinExistence type="predicted"/>
<reference evidence="3" key="1">
    <citation type="journal article" date="2023" name="Commun. Biol.">
        <title>Genome analysis of Parmales, the sister group of diatoms, reveals the evolutionary specialization of diatoms from phago-mixotrophs to photoautotrophs.</title>
        <authorList>
            <person name="Ban H."/>
            <person name="Sato S."/>
            <person name="Yoshikawa S."/>
            <person name="Yamada K."/>
            <person name="Nakamura Y."/>
            <person name="Ichinomiya M."/>
            <person name="Sato N."/>
            <person name="Blanc-Mathieu R."/>
            <person name="Endo H."/>
            <person name="Kuwata A."/>
            <person name="Ogata H."/>
        </authorList>
    </citation>
    <scope>NUCLEOTIDE SEQUENCE [LARGE SCALE GENOMIC DNA]</scope>
</reference>
<feature type="compositionally biased region" description="Basic residues" evidence="1">
    <location>
        <begin position="170"/>
        <end position="182"/>
    </location>
</feature>
<name>A0A9W7DUN7_9STRA</name>
<feature type="compositionally biased region" description="Polar residues" evidence="1">
    <location>
        <begin position="147"/>
        <end position="164"/>
    </location>
</feature>
<organism evidence="2 3">
    <name type="scientific">Triparma laevis f. inornata</name>
    <dbReference type="NCBI Taxonomy" id="1714386"/>
    <lineage>
        <taxon>Eukaryota</taxon>
        <taxon>Sar</taxon>
        <taxon>Stramenopiles</taxon>
        <taxon>Ochrophyta</taxon>
        <taxon>Bolidophyceae</taxon>
        <taxon>Parmales</taxon>
        <taxon>Triparmaceae</taxon>
        <taxon>Triparma</taxon>
    </lineage>
</organism>
<feature type="compositionally biased region" description="Basic and acidic residues" evidence="1">
    <location>
        <begin position="453"/>
        <end position="464"/>
    </location>
</feature>
<feature type="compositionally biased region" description="Basic and acidic residues" evidence="1">
    <location>
        <begin position="101"/>
        <end position="118"/>
    </location>
</feature>
<dbReference type="Proteomes" id="UP001162640">
    <property type="component" value="Unassembled WGS sequence"/>
</dbReference>
<dbReference type="AlphaFoldDB" id="A0A9W7DUN7"/>
<feature type="compositionally biased region" description="Gly residues" evidence="1">
    <location>
        <begin position="350"/>
        <end position="361"/>
    </location>
</feature>
<gene>
    <name evidence="2" type="ORF">TL16_g01778</name>
</gene>
<accession>A0A9W7DUN7</accession>
<comment type="caution">
    <text evidence="2">The sequence shown here is derived from an EMBL/GenBank/DDBJ whole genome shotgun (WGS) entry which is preliminary data.</text>
</comment>
<evidence type="ECO:0000256" key="1">
    <source>
        <dbReference type="SAM" id="MobiDB-lite"/>
    </source>
</evidence>
<feature type="compositionally biased region" description="Basic and acidic residues" evidence="1">
    <location>
        <begin position="589"/>
        <end position="610"/>
    </location>
</feature>
<feature type="compositionally biased region" description="Basic and acidic residues" evidence="1">
    <location>
        <begin position="421"/>
        <end position="437"/>
    </location>
</feature>
<sequence length="737" mass="80962">MEVLSSWAAENISEKHRDKDAERSKANPKPKPKPKPPPPRPNPVVIEERFGPTVHRGISVAGVTQASPPGVSRSIAPLKVSGTPISRVSGAHPQYAAARGIKKEDKSREQRTQRKQDTSEAEPAAQHTPSEIGTDVYEDEEHKVKTRSYSSPQGEKATLQQRSGAVQGRVVRKPNSIRHSIKSTKAGAIGVPMQARAQAKPKPKPRPKGPPQAPVQGEMVKVESRERLFSREVAPPVEKVKEERGAPELPSVQEAEYEKPPPPGRKASLQFGLPPGGGGEGGLEEYEEYEYPPQEGGRVKAEVTRRISATMSDSEQVISYDGDSPVADTRTVVATSRPVVKGKGKKKQGVEGGTGGRGGVEGEGDQSQNVGEEELLEEVLAPQFRAYKGVEKKPQRLNVQAPAKVATRGGLPKGSGGGGGGRKEGGRKPIKKLEIIKGLRPSSKSFARNLGRNRPEFDVERELEGGGEEEVEEEPVLGLKKYKVNRSQTKGGRKVDGGTGEDLKPSFKPIALNTRAKEVMRKPQLMSYHRPGKVNSGWASNRQTSSRRSPKGREGGKGREDEDEEEPESPSFIRKFSTSKSTRDDDDVKPELVDYRHLNRAHSEFGGGKEDMEDGSTSEEEEVGEEEEDDVEKLRRGRWAGGGGQSPKEGYLKKRTILLAEKEVHMHHHVSSEEVKSPVMGKQRRHIFEHVNEIQFDKGNERKSSRRTKLSIPEFEIKKMLRVNKTHVDLNNSDSSG</sequence>
<feature type="compositionally biased region" description="Basic and acidic residues" evidence="1">
    <location>
        <begin position="220"/>
        <end position="230"/>
    </location>
</feature>
<feature type="region of interest" description="Disordered" evidence="1">
    <location>
        <begin position="329"/>
        <end position="373"/>
    </location>
</feature>
<feature type="compositionally biased region" description="Basic and acidic residues" evidence="1">
    <location>
        <begin position="12"/>
        <end position="25"/>
    </location>
</feature>
<feature type="compositionally biased region" description="Gly residues" evidence="1">
    <location>
        <begin position="411"/>
        <end position="420"/>
    </location>
</feature>
<evidence type="ECO:0000313" key="3">
    <source>
        <dbReference type="Proteomes" id="UP001162640"/>
    </source>
</evidence>
<evidence type="ECO:0000313" key="2">
    <source>
        <dbReference type="EMBL" id="GMH54905.1"/>
    </source>
</evidence>
<feature type="compositionally biased region" description="Acidic residues" evidence="1">
    <location>
        <begin position="465"/>
        <end position="475"/>
    </location>
</feature>
<protein>
    <submittedName>
        <fullName evidence="2">Uncharacterized protein</fullName>
    </submittedName>
</protein>
<dbReference type="EMBL" id="BLQM01000041">
    <property type="protein sequence ID" value="GMH54905.1"/>
    <property type="molecule type" value="Genomic_DNA"/>
</dbReference>
<feature type="compositionally biased region" description="Basic and acidic residues" evidence="1">
    <location>
        <begin position="493"/>
        <end position="505"/>
    </location>
</feature>
<feature type="compositionally biased region" description="Basic and acidic residues" evidence="1">
    <location>
        <begin position="551"/>
        <end position="560"/>
    </location>
</feature>
<feature type="region of interest" description="Disordered" evidence="1">
    <location>
        <begin position="398"/>
        <end position="652"/>
    </location>
</feature>